<dbReference type="Gene3D" id="3.40.50.300">
    <property type="entry name" value="P-loop containing nucleotide triphosphate hydrolases"/>
    <property type="match status" value="2"/>
</dbReference>
<keyword evidence="3 12" id="KW-0378">Hydrolase</keyword>
<dbReference type="EC" id="3.6.4.-" evidence="12"/>
<name>A0A516X3W8_9ACTN</name>
<proteinExistence type="predicted"/>
<dbReference type="SMART" id="SM00490">
    <property type="entry name" value="HELICc"/>
    <property type="match status" value="1"/>
</dbReference>
<evidence type="ECO:0000259" key="11">
    <source>
        <dbReference type="PROSITE" id="PS51194"/>
    </source>
</evidence>
<dbReference type="Pfam" id="PF00271">
    <property type="entry name" value="Helicase_C"/>
    <property type="match status" value="1"/>
</dbReference>
<evidence type="ECO:0000313" key="13">
    <source>
        <dbReference type="Proteomes" id="UP000317344"/>
    </source>
</evidence>
<accession>A0A516X3W8</accession>
<reference evidence="12 13" key="1">
    <citation type="submission" date="2019-07" db="EMBL/GenBank/DDBJ databases">
        <title>Tomitella cavernea sp. nov., an actinomycete isolated from soil.</title>
        <authorList>
            <person name="Cheng J."/>
        </authorList>
    </citation>
    <scope>NUCLEOTIDE SEQUENCE [LARGE SCALE GENOMIC DNA]</scope>
    <source>
        <strain evidence="12 13">HY188</strain>
    </source>
</reference>
<feature type="region of interest" description="Disordered" evidence="9">
    <location>
        <begin position="1296"/>
        <end position="1331"/>
    </location>
</feature>
<dbReference type="CDD" id="cd17922">
    <property type="entry name" value="DEXHc_LHR-like"/>
    <property type="match status" value="1"/>
</dbReference>
<keyword evidence="2" id="KW-0227">DNA damage</keyword>
<dbReference type="InterPro" id="IPR045628">
    <property type="entry name" value="Lhr_WH_dom"/>
</dbReference>
<evidence type="ECO:0000256" key="4">
    <source>
        <dbReference type="ARBA" id="ARBA00022806"/>
    </source>
</evidence>
<dbReference type="InterPro" id="IPR013701">
    <property type="entry name" value="Lhr-like_DEAD/DEAH_assoc"/>
</dbReference>
<keyword evidence="8" id="KW-0413">Isomerase</keyword>
<dbReference type="Proteomes" id="UP000317344">
    <property type="component" value="Chromosome"/>
</dbReference>
<dbReference type="GO" id="GO:0005524">
    <property type="term" value="F:ATP binding"/>
    <property type="evidence" value="ECO:0007669"/>
    <property type="project" value="UniProtKB-KW"/>
</dbReference>
<dbReference type="InterPro" id="IPR055368">
    <property type="entry name" value="WH3_Lhr"/>
</dbReference>
<dbReference type="InterPro" id="IPR052511">
    <property type="entry name" value="ATP-dep_Helicase"/>
</dbReference>
<dbReference type="PANTHER" id="PTHR47962:SF5">
    <property type="entry name" value="ATP-DEPENDENT HELICASE LHR-RELATED"/>
    <property type="match status" value="1"/>
</dbReference>
<dbReference type="SUPFAM" id="SSF52540">
    <property type="entry name" value="P-loop containing nucleoside triphosphate hydrolases"/>
    <property type="match status" value="1"/>
</dbReference>
<evidence type="ECO:0000256" key="5">
    <source>
        <dbReference type="ARBA" id="ARBA00022840"/>
    </source>
</evidence>
<dbReference type="Pfam" id="PF23235">
    <property type="entry name" value="WHD_3rd_Lhr"/>
    <property type="match status" value="1"/>
</dbReference>
<evidence type="ECO:0000256" key="3">
    <source>
        <dbReference type="ARBA" id="ARBA00022801"/>
    </source>
</evidence>
<dbReference type="InterPro" id="IPR027417">
    <property type="entry name" value="P-loop_NTPase"/>
</dbReference>
<dbReference type="NCBIfam" id="NF007284">
    <property type="entry name" value="PRK09751.1"/>
    <property type="match status" value="1"/>
</dbReference>
<dbReference type="KEGG" id="toy:FO059_11180"/>
<dbReference type="Pfam" id="PF19306">
    <property type="entry name" value="WHD_Lhr"/>
    <property type="match status" value="1"/>
</dbReference>
<reference evidence="12 13" key="2">
    <citation type="submission" date="2019-07" db="EMBL/GenBank/DDBJ databases">
        <authorList>
            <person name="Huang Y."/>
        </authorList>
    </citation>
    <scope>NUCLEOTIDE SEQUENCE [LARGE SCALE GENOMIC DNA]</scope>
    <source>
        <strain evidence="12 13">HY188</strain>
    </source>
</reference>
<dbReference type="InterPro" id="IPR055369">
    <property type="entry name" value="WH2_Lhr"/>
</dbReference>
<keyword evidence="13" id="KW-1185">Reference proteome</keyword>
<keyword evidence="4 12" id="KW-0347">Helicase</keyword>
<gene>
    <name evidence="12" type="ORF">FO059_11180</name>
</gene>
<feature type="domain" description="Helicase ATP-binding" evidence="10">
    <location>
        <begin position="37"/>
        <end position="237"/>
    </location>
</feature>
<evidence type="ECO:0000256" key="6">
    <source>
        <dbReference type="ARBA" id="ARBA00023125"/>
    </source>
</evidence>
<evidence type="ECO:0000256" key="9">
    <source>
        <dbReference type="SAM" id="MobiDB-lite"/>
    </source>
</evidence>
<feature type="domain" description="Helicase C-terminal" evidence="11">
    <location>
        <begin position="293"/>
        <end position="472"/>
    </location>
</feature>
<dbReference type="PROSITE" id="PS51194">
    <property type="entry name" value="HELICASE_CTER"/>
    <property type="match status" value="1"/>
</dbReference>
<organism evidence="12 13">
    <name type="scientific">Tomitella fengzijianii</name>
    <dbReference type="NCBI Taxonomy" id="2597660"/>
    <lineage>
        <taxon>Bacteria</taxon>
        <taxon>Bacillati</taxon>
        <taxon>Actinomycetota</taxon>
        <taxon>Actinomycetes</taxon>
        <taxon>Mycobacteriales</taxon>
        <taxon>Tomitella</taxon>
    </lineage>
</organism>
<dbReference type="Pfam" id="PF00270">
    <property type="entry name" value="DEAD"/>
    <property type="match status" value="1"/>
</dbReference>
<evidence type="ECO:0000256" key="8">
    <source>
        <dbReference type="ARBA" id="ARBA00023235"/>
    </source>
</evidence>
<dbReference type="InterPro" id="IPR001650">
    <property type="entry name" value="Helicase_C-like"/>
</dbReference>
<dbReference type="SMART" id="SM00487">
    <property type="entry name" value="DEXDc"/>
    <property type="match status" value="1"/>
</dbReference>
<dbReference type="InterPro" id="IPR011545">
    <property type="entry name" value="DEAD/DEAH_box_helicase_dom"/>
</dbReference>
<feature type="compositionally biased region" description="Basic residues" evidence="9">
    <location>
        <begin position="1305"/>
        <end position="1314"/>
    </location>
</feature>
<dbReference type="GO" id="GO:0006281">
    <property type="term" value="P:DNA repair"/>
    <property type="evidence" value="ECO:0007669"/>
    <property type="project" value="UniProtKB-KW"/>
</dbReference>
<dbReference type="OrthoDB" id="9815222at2"/>
<evidence type="ECO:0000256" key="2">
    <source>
        <dbReference type="ARBA" id="ARBA00022763"/>
    </source>
</evidence>
<dbReference type="InterPro" id="IPR055367">
    <property type="entry name" value="WH4_Lhr"/>
</dbReference>
<keyword evidence="5" id="KW-0067">ATP-binding</keyword>
<keyword evidence="7" id="KW-0234">DNA repair</keyword>
<feature type="region of interest" description="Disordered" evidence="9">
    <location>
        <begin position="261"/>
        <end position="284"/>
    </location>
</feature>
<dbReference type="Pfam" id="PF23234">
    <property type="entry name" value="WHD_4th_Lhr"/>
    <property type="match status" value="1"/>
</dbReference>
<dbReference type="InterPro" id="IPR014001">
    <property type="entry name" value="Helicase_ATP-bd"/>
</dbReference>
<keyword evidence="1" id="KW-0547">Nucleotide-binding</keyword>
<dbReference type="GO" id="GO:0004386">
    <property type="term" value="F:helicase activity"/>
    <property type="evidence" value="ECO:0007669"/>
    <property type="project" value="UniProtKB-KW"/>
</dbReference>
<dbReference type="GO" id="GO:0003677">
    <property type="term" value="F:DNA binding"/>
    <property type="evidence" value="ECO:0007669"/>
    <property type="project" value="UniProtKB-KW"/>
</dbReference>
<sequence>MRHYRRVTSALDLFSAPTRAWFAETFGTPTPAQNQAWATIASGAHSLVVAPTGSGKTLAAFLWAIDRLAGRAHDADTGADTDTERSGTRIVYVSPLKALAVDIERNLQRPLAGIANAAARTGMPVPDITVGVRSGDTPQSRRRAMVRTPPDILITTPESLYLMLTSSARSTLTDVETVIVDEIHSVAGTKRGAHLALSLERLDLLTHRPCRRIGLSATARPHAEVARFLGGAAPVTTIAPPAEKRWDLTVRVPVDDMTDLSAPGANATAPGANATAPGANATAPGGSASIWPHIELLVADLVDRHSSTIVFCNSRRLTERLTARLNEVDAERHGIEVDRQAPPPAQLGSTTDAAYGASAQFARAHHGSVSKERRAVIEADLKAGTLRCVVATSSLELGIDMGAVDLVVHVESPPSVAGGLQRIGRAGHHVGDVSRGVLVPKHRADLLHCAVTADGMLAGAIESLAVVSNPLDVLAQQTIAATAAAGTVDVDEWFEAVRRSAPFSSLPRSVFDATLDMLAGRYPSDEFAELRPRVVWDRGAGTLTARPGAARLAVTSGGTIPDRGAFAVHTVGEGASRVGELDEEMVYESRVGDVFALGTSSWRITEITHDRVLVAPAAGSAGRLPFWHGKGPGRPAEFGAAIGAFTRAVAPPAGARAPGEAARARLATAGLDERASANLLGLLAEQRAAVGAVPDDATLVVERFLDELGDWRVVLHSPYGRRVHAPWALAVGAQLSDEHGIDAHPAAFDDGIVLRLPATTGAAPGAGLFAIAPAEIDRIVSDSLGGSALFASRFRECAARALLLPRRDPGRRAPLWQQRHRSAQLLGVARRHPEFPILHETVRECMQDVYDLPALRDVLARIDDRAIRLHEAETPAPSPFASTLLFDYVAAFIYDDDVPLAERKAAALSLDPGLLAQLLGEVELSALLDPDVLRDTEDTLQWRRPQRRIRDAEALADALRMVGPLTEAGIAARADGDPAPWLRQLADARRIFRYELGGARWAVVEDAPRLRDGLAAPVPSWLPPALAQPVADPLGDLVGRYARTHGPFTADEAAAALPVGVAVAAETLERLAREGRVVRGRFRPSPESDTPGAENDAPQWCDADVLRTLRRRSLERARARLAPVPTTALGRFLPQWQHVGRPAALRGVDGLFEVIDQLAGAALPASGLEALILPARVADYRPELLDELTSSGEVFWTGCGRAGARDGWVALHTTESAATSVRPPAGTGCVGDAHAALLSMLDGGGAFFFRPLADAVRAADAATDADVLEALWELVWQGHVTGDTLAPLRALLSGAASGPAPARAGRTRRARPARPRPSMHSGPAASGRWSLVPTGSADPTIRLHDTARRLLDRYGVLTPGVAAAEGVVGGFSRLYPVLSRFEEAGHCRRGYVIDGLGGAQFAAPEAIDLLRAAAVEEDSAPLVLAAADPANPYGAAVDWPRPHAGGHRPSRAAGAVVVLVDGAPQIFVERGGRSILTFSEDQERIVAALSALAAGAPLRAGARRPLVVTRWDGESVHGNPHAAPLADAGFRLTPRGYRAAW</sequence>
<evidence type="ECO:0000256" key="7">
    <source>
        <dbReference type="ARBA" id="ARBA00023204"/>
    </source>
</evidence>
<dbReference type="Pfam" id="PF08494">
    <property type="entry name" value="DEAD_assoc"/>
    <property type="match status" value="1"/>
</dbReference>
<evidence type="ECO:0000259" key="10">
    <source>
        <dbReference type="PROSITE" id="PS51192"/>
    </source>
</evidence>
<dbReference type="Pfam" id="PF23236">
    <property type="entry name" value="WHD_2nd_Lhr"/>
    <property type="match status" value="1"/>
</dbReference>
<dbReference type="EMBL" id="CP041765">
    <property type="protein sequence ID" value="QDQ97779.1"/>
    <property type="molecule type" value="Genomic_DNA"/>
</dbReference>
<dbReference type="GO" id="GO:0016887">
    <property type="term" value="F:ATP hydrolysis activity"/>
    <property type="evidence" value="ECO:0007669"/>
    <property type="project" value="TreeGrafter"/>
</dbReference>
<evidence type="ECO:0000256" key="1">
    <source>
        <dbReference type="ARBA" id="ARBA00022741"/>
    </source>
</evidence>
<dbReference type="PROSITE" id="PS51192">
    <property type="entry name" value="HELICASE_ATP_BIND_1"/>
    <property type="match status" value="1"/>
</dbReference>
<keyword evidence="6" id="KW-0238">DNA-binding</keyword>
<dbReference type="PANTHER" id="PTHR47962">
    <property type="entry name" value="ATP-DEPENDENT HELICASE LHR-RELATED-RELATED"/>
    <property type="match status" value="1"/>
</dbReference>
<protein>
    <submittedName>
        <fullName evidence="12">ATP-dependent helicase</fullName>
        <ecNumber evidence="12">3.6.4.-</ecNumber>
    </submittedName>
</protein>
<evidence type="ECO:0000313" key="12">
    <source>
        <dbReference type="EMBL" id="QDQ97779.1"/>
    </source>
</evidence>